<organism evidence="3 4">
    <name type="scientific">Streptosporangium oxazolinicum</name>
    <dbReference type="NCBI Taxonomy" id="909287"/>
    <lineage>
        <taxon>Bacteria</taxon>
        <taxon>Bacillati</taxon>
        <taxon>Actinomycetota</taxon>
        <taxon>Actinomycetes</taxon>
        <taxon>Streptosporangiales</taxon>
        <taxon>Streptosporangiaceae</taxon>
        <taxon>Streptosporangium</taxon>
    </lineage>
</organism>
<evidence type="ECO:0000256" key="1">
    <source>
        <dbReference type="SAM" id="MobiDB-lite"/>
    </source>
</evidence>
<feature type="domain" description="DUF397" evidence="2">
    <location>
        <begin position="11"/>
        <end position="76"/>
    </location>
</feature>
<evidence type="ECO:0000259" key="2">
    <source>
        <dbReference type="Pfam" id="PF04149"/>
    </source>
</evidence>
<evidence type="ECO:0000313" key="4">
    <source>
        <dbReference type="Proteomes" id="UP001501251"/>
    </source>
</evidence>
<reference evidence="4" key="1">
    <citation type="journal article" date="2019" name="Int. J. Syst. Evol. Microbiol.">
        <title>The Global Catalogue of Microorganisms (GCM) 10K type strain sequencing project: providing services to taxonomists for standard genome sequencing and annotation.</title>
        <authorList>
            <consortium name="The Broad Institute Genomics Platform"/>
            <consortium name="The Broad Institute Genome Sequencing Center for Infectious Disease"/>
            <person name="Wu L."/>
            <person name="Ma J."/>
        </authorList>
    </citation>
    <scope>NUCLEOTIDE SEQUENCE [LARGE SCALE GENOMIC DNA]</scope>
    <source>
        <strain evidence="4">JCM 17388</strain>
    </source>
</reference>
<keyword evidence="4" id="KW-1185">Reference proteome</keyword>
<dbReference type="Pfam" id="PF04149">
    <property type="entry name" value="DUF397"/>
    <property type="match status" value="1"/>
</dbReference>
<evidence type="ECO:0000313" key="3">
    <source>
        <dbReference type="EMBL" id="GAA4206519.1"/>
    </source>
</evidence>
<gene>
    <name evidence="3" type="ORF">GCM10022252_68760</name>
</gene>
<dbReference type="InterPro" id="IPR007278">
    <property type="entry name" value="DUF397"/>
</dbReference>
<dbReference type="EMBL" id="BAABAQ010000016">
    <property type="protein sequence ID" value="GAA4206519.1"/>
    <property type="molecule type" value="Genomic_DNA"/>
</dbReference>
<comment type="caution">
    <text evidence="3">The sequence shown here is derived from an EMBL/GenBank/DDBJ whole genome shotgun (WGS) entry which is preliminary data.</text>
</comment>
<feature type="region of interest" description="Disordered" evidence="1">
    <location>
        <begin position="1"/>
        <end position="23"/>
    </location>
</feature>
<protein>
    <submittedName>
        <fullName evidence="3">DUF397 domain-containing protein</fullName>
    </submittedName>
</protein>
<accession>A0ABP8BHG4</accession>
<name>A0ABP8BHG4_9ACTN</name>
<proteinExistence type="predicted"/>
<dbReference type="Proteomes" id="UP001501251">
    <property type="component" value="Unassembled WGS sequence"/>
</dbReference>
<sequence>MRGSTMDLSGAEWRKSGRSTNGGNCVEVAVVPGDPAVAQHKADADQLYLVRDSKDPGGPALAFTRSEWDAFVGGVKDGEFD</sequence>